<evidence type="ECO:0000256" key="1">
    <source>
        <dbReference type="SAM" id="SignalP"/>
    </source>
</evidence>
<dbReference type="InParanoid" id="A0A5J5F262"/>
<dbReference type="AlphaFoldDB" id="A0A5J5F262"/>
<reference evidence="2 3" key="1">
    <citation type="submission" date="2019-09" db="EMBL/GenBank/DDBJ databases">
        <title>Draft genome of the ectomycorrhizal ascomycete Sphaerosporella brunnea.</title>
        <authorList>
            <consortium name="DOE Joint Genome Institute"/>
            <person name="Benucci G.M."/>
            <person name="Marozzi G."/>
            <person name="Antonielli L."/>
            <person name="Sanchez S."/>
            <person name="Marco P."/>
            <person name="Wang X."/>
            <person name="Falini L.B."/>
            <person name="Barry K."/>
            <person name="Haridas S."/>
            <person name="Lipzen A."/>
            <person name="Labutti K."/>
            <person name="Grigoriev I.V."/>
            <person name="Murat C."/>
            <person name="Martin F."/>
            <person name="Albertini E."/>
            <person name="Donnini D."/>
            <person name="Bonito G."/>
        </authorList>
    </citation>
    <scope>NUCLEOTIDE SEQUENCE [LARGE SCALE GENOMIC DNA]</scope>
    <source>
        <strain evidence="2 3">Sb_GMNB300</strain>
    </source>
</reference>
<feature type="signal peptide" evidence="1">
    <location>
        <begin position="1"/>
        <end position="19"/>
    </location>
</feature>
<proteinExistence type="predicted"/>
<dbReference type="InterPro" id="IPR012341">
    <property type="entry name" value="6hp_glycosidase-like_sf"/>
</dbReference>
<dbReference type="Pfam" id="PF06824">
    <property type="entry name" value="Glyco_hydro_125"/>
    <property type="match status" value="1"/>
</dbReference>
<dbReference type="Proteomes" id="UP000326924">
    <property type="component" value="Unassembled WGS sequence"/>
</dbReference>
<dbReference type="OrthoDB" id="7771656at2759"/>
<dbReference type="GO" id="GO:0005975">
    <property type="term" value="P:carbohydrate metabolic process"/>
    <property type="evidence" value="ECO:0007669"/>
    <property type="project" value="InterPro"/>
</dbReference>
<dbReference type="InterPro" id="IPR008928">
    <property type="entry name" value="6-hairpin_glycosidase_sf"/>
</dbReference>
<keyword evidence="1" id="KW-0732">Signal</keyword>
<evidence type="ECO:0000313" key="2">
    <source>
        <dbReference type="EMBL" id="KAA8909858.1"/>
    </source>
</evidence>
<evidence type="ECO:0008006" key="4">
    <source>
        <dbReference type="Google" id="ProtNLM"/>
    </source>
</evidence>
<dbReference type="PIRSF" id="PIRSF028846">
    <property type="entry name" value="UCP028846"/>
    <property type="match status" value="1"/>
</dbReference>
<dbReference type="Gene3D" id="1.50.10.10">
    <property type="match status" value="1"/>
</dbReference>
<gene>
    <name evidence="2" type="ORF">FN846DRAFT_941112</name>
</gene>
<sequence length="541" mass="59378">MFIATSLLFGLLLSPCAEAGGRASFNLVDATAAYRRQACPDYKDYSARRHPPYTTGRYQLPFQRPAPECRLFKSEAVEAKIAEITEKMADVDLARLFENCFPNTLDTTVRWHKPSTDPTEAQSFIVTGDINAQWLRDSTNQLKQYQSLAKSDPALQNLLLGAINTQASFVLESPYCNAFQPPAASKLDPTSNGQADSVHPAYDPNVVFECKYEIDSLASFLSLSDQYYASTGDASFITPKWLSAVQTVLDVIEEQSVGTFGDSGEPNDMTYTFQRQTNIGTETLNLGGIGNPLASNTSLVRSSFRPSDDACILQFFIPGNAFLSVELGRAAALLRKTKKSPDLAATLQKKSDDIKAAVWKYGVTEHPVWGKVFAYEVDGYGSHILMDDANLPSLLALPLLGFVEISDPVYQATRKMVLSRYGNPYYLVGPAFRGIGGPHIGITNAWPLSMLVQAMTTDDDDEIVAAVEAVLKISAREGLIHESVNVERATDYTRPWFAWANSVFAQTILDLAERKPELIFGNNARLNSAATVKEKPEGKSA</sequence>
<evidence type="ECO:0000313" key="3">
    <source>
        <dbReference type="Proteomes" id="UP000326924"/>
    </source>
</evidence>
<dbReference type="InterPro" id="IPR008313">
    <property type="entry name" value="GH125"/>
</dbReference>
<organism evidence="2 3">
    <name type="scientific">Sphaerosporella brunnea</name>
    <dbReference type="NCBI Taxonomy" id="1250544"/>
    <lineage>
        <taxon>Eukaryota</taxon>
        <taxon>Fungi</taxon>
        <taxon>Dikarya</taxon>
        <taxon>Ascomycota</taxon>
        <taxon>Pezizomycotina</taxon>
        <taxon>Pezizomycetes</taxon>
        <taxon>Pezizales</taxon>
        <taxon>Pyronemataceae</taxon>
        <taxon>Sphaerosporella</taxon>
    </lineage>
</organism>
<dbReference type="EMBL" id="VXIS01000053">
    <property type="protein sequence ID" value="KAA8909858.1"/>
    <property type="molecule type" value="Genomic_DNA"/>
</dbReference>
<keyword evidence="3" id="KW-1185">Reference proteome</keyword>
<feature type="chain" id="PRO_5023829468" description="Six-hairpin glycosidase-like protein" evidence="1">
    <location>
        <begin position="20"/>
        <end position="541"/>
    </location>
</feature>
<protein>
    <recommendedName>
        <fullName evidence="4">Six-hairpin glycosidase-like protein</fullName>
    </recommendedName>
</protein>
<dbReference type="SMART" id="SM01149">
    <property type="entry name" value="DUF1237"/>
    <property type="match status" value="1"/>
</dbReference>
<dbReference type="PANTHER" id="PTHR31047">
    <property type="entry name" value="MEIOTICALLY UP-REGULATED GENE 157 PROTEIN"/>
    <property type="match status" value="1"/>
</dbReference>
<dbReference type="PANTHER" id="PTHR31047:SF0">
    <property type="entry name" value="MEIOTICALLY UP-REGULATED GENE 157 PROTEIN"/>
    <property type="match status" value="1"/>
</dbReference>
<dbReference type="SUPFAM" id="SSF48208">
    <property type="entry name" value="Six-hairpin glycosidases"/>
    <property type="match status" value="1"/>
</dbReference>
<accession>A0A5J5F262</accession>
<dbReference type="GO" id="GO:0003824">
    <property type="term" value="F:catalytic activity"/>
    <property type="evidence" value="ECO:0007669"/>
    <property type="project" value="UniProtKB-ARBA"/>
</dbReference>
<comment type="caution">
    <text evidence="2">The sequence shown here is derived from an EMBL/GenBank/DDBJ whole genome shotgun (WGS) entry which is preliminary data.</text>
</comment>
<name>A0A5J5F262_9PEZI</name>